<keyword evidence="1" id="KW-0812">Transmembrane</keyword>
<name>A0A8K0NQ22_9TREE</name>
<protein>
    <recommendedName>
        <fullName evidence="4">Shr3 amino acid permease chaperone</fullName>
    </recommendedName>
</protein>
<feature type="transmembrane region" description="Helical" evidence="1">
    <location>
        <begin position="59"/>
        <end position="79"/>
    </location>
</feature>
<reference evidence="2" key="1">
    <citation type="submission" date="2020-04" db="EMBL/GenBank/DDBJ databases">
        <title>Analysis of mating type loci in Filobasidium floriforme.</title>
        <authorList>
            <person name="Nowrousian M."/>
        </authorList>
    </citation>
    <scope>NUCLEOTIDE SEQUENCE</scope>
    <source>
        <strain evidence="2">CBS 6242</strain>
    </source>
</reference>
<proteinExistence type="predicted"/>
<dbReference type="SMART" id="SM00786">
    <property type="entry name" value="SHR3_chaperone"/>
    <property type="match status" value="1"/>
</dbReference>
<sequence length="198" mass="21529">MAFLQSIILGSTSFLLGLVFVCQIIDIPLLYHTHLTEASLESAYAFYTMWYDAPKAVKALLHTALGIPLLAIVSKLHGWSESAVFFDGSCLVLHMASIVIYLTIHVPNLPVFVKSSNLSPDMPTYTEEEKQEAVRVLSAGNALVGFCLLGIILMQAGQEYAKRQEEAEMRKLDARTARAGATAEGVVVGGDVQGKKDL</sequence>
<keyword evidence="1" id="KW-0472">Membrane</keyword>
<dbReference type="InterPro" id="IPR013248">
    <property type="entry name" value="Psh3/Shr3"/>
</dbReference>
<accession>A0A8K0NQ22</accession>
<dbReference type="AlphaFoldDB" id="A0A8K0NQ22"/>
<dbReference type="GO" id="GO:0051082">
    <property type="term" value="F:unfolded protein binding"/>
    <property type="evidence" value="ECO:0007669"/>
    <property type="project" value="TreeGrafter"/>
</dbReference>
<evidence type="ECO:0000256" key="1">
    <source>
        <dbReference type="SAM" id="Phobius"/>
    </source>
</evidence>
<evidence type="ECO:0008006" key="4">
    <source>
        <dbReference type="Google" id="ProtNLM"/>
    </source>
</evidence>
<evidence type="ECO:0000313" key="2">
    <source>
        <dbReference type="EMBL" id="KAG7531535.1"/>
    </source>
</evidence>
<organism evidence="2 3">
    <name type="scientific">Filobasidium floriforme</name>
    <dbReference type="NCBI Taxonomy" id="5210"/>
    <lineage>
        <taxon>Eukaryota</taxon>
        <taxon>Fungi</taxon>
        <taxon>Dikarya</taxon>
        <taxon>Basidiomycota</taxon>
        <taxon>Agaricomycotina</taxon>
        <taxon>Tremellomycetes</taxon>
        <taxon>Filobasidiales</taxon>
        <taxon>Filobasidiaceae</taxon>
        <taxon>Filobasidium</taxon>
    </lineage>
</organism>
<dbReference type="PANTHER" id="PTHR28228:SF1">
    <property type="entry name" value="SECRETORY COMPONENT PROTEIN SHR3"/>
    <property type="match status" value="1"/>
</dbReference>
<feature type="transmembrane region" description="Helical" evidence="1">
    <location>
        <begin position="91"/>
        <end position="113"/>
    </location>
</feature>
<comment type="caution">
    <text evidence="2">The sequence shown here is derived from an EMBL/GenBank/DDBJ whole genome shotgun (WGS) entry which is preliminary data.</text>
</comment>
<keyword evidence="1" id="KW-1133">Transmembrane helix</keyword>
<feature type="transmembrane region" description="Helical" evidence="1">
    <location>
        <begin position="133"/>
        <end position="154"/>
    </location>
</feature>
<dbReference type="EMBL" id="JABELV010000088">
    <property type="protein sequence ID" value="KAG7531535.1"/>
    <property type="molecule type" value="Genomic_DNA"/>
</dbReference>
<dbReference type="Proteomes" id="UP000812966">
    <property type="component" value="Unassembled WGS sequence"/>
</dbReference>
<evidence type="ECO:0000313" key="3">
    <source>
        <dbReference type="Proteomes" id="UP000812966"/>
    </source>
</evidence>
<feature type="transmembrane region" description="Helical" evidence="1">
    <location>
        <begin position="7"/>
        <end position="31"/>
    </location>
</feature>
<dbReference type="GO" id="GO:0006888">
    <property type="term" value="P:endoplasmic reticulum to Golgi vesicle-mediated transport"/>
    <property type="evidence" value="ECO:0007669"/>
    <property type="project" value="TreeGrafter"/>
</dbReference>
<dbReference type="PANTHER" id="PTHR28228">
    <property type="entry name" value="SECRETORY COMPONENT PROTEIN SHR3"/>
    <property type="match status" value="1"/>
</dbReference>
<gene>
    <name evidence="2" type="ORF">FFLO_04275</name>
</gene>
<dbReference type="OrthoDB" id="5229808at2759"/>
<dbReference type="Pfam" id="PF08229">
    <property type="entry name" value="SHR3_chaperone"/>
    <property type="match status" value="1"/>
</dbReference>
<dbReference type="GO" id="GO:0005789">
    <property type="term" value="C:endoplasmic reticulum membrane"/>
    <property type="evidence" value="ECO:0007669"/>
    <property type="project" value="TreeGrafter"/>
</dbReference>
<keyword evidence="3" id="KW-1185">Reference proteome</keyword>